<dbReference type="RefSeq" id="WP_266344247.1">
    <property type="nucleotide sequence ID" value="NZ_JAPKNH010000004.1"/>
</dbReference>
<evidence type="ECO:0000259" key="1">
    <source>
        <dbReference type="Pfam" id="PF09361"/>
    </source>
</evidence>
<gene>
    <name evidence="2" type="ORF">ACFPP9_12025</name>
</gene>
<dbReference type="NCBIfam" id="TIGR01985">
    <property type="entry name" value="phasin_2"/>
    <property type="match status" value="1"/>
</dbReference>
<feature type="domain" description="Phasin" evidence="1">
    <location>
        <begin position="59"/>
        <end position="155"/>
    </location>
</feature>
<evidence type="ECO:0000313" key="3">
    <source>
        <dbReference type="Proteomes" id="UP001596150"/>
    </source>
</evidence>
<dbReference type="Pfam" id="PF09361">
    <property type="entry name" value="Phasin_2"/>
    <property type="match status" value="1"/>
</dbReference>
<protein>
    <submittedName>
        <fullName evidence="2">Phasin</fullName>
    </submittedName>
</protein>
<proteinExistence type="predicted"/>
<organism evidence="2 3">
    <name type="scientific">Kaistia terrae</name>
    <dbReference type="NCBI Taxonomy" id="537017"/>
    <lineage>
        <taxon>Bacteria</taxon>
        <taxon>Pseudomonadati</taxon>
        <taxon>Pseudomonadota</taxon>
        <taxon>Alphaproteobacteria</taxon>
        <taxon>Hyphomicrobiales</taxon>
        <taxon>Kaistiaceae</taxon>
        <taxon>Kaistia</taxon>
    </lineage>
</organism>
<sequence>MSDTASAAPKNAKSTAKTSKGFDAPFEAFSFAVPNVEVPAVFRDFADKAVADSKDAYAKLKSATEEATEALEDSYETTRSGFLALGSKSLDNAKTHADATFAFARDFMGVKSFAEAMELQASFARKQFETLTAQTREIHEFSQKFATDASRPVKQGFEKALKGFQPG</sequence>
<dbReference type="Proteomes" id="UP001596150">
    <property type="component" value="Unassembled WGS sequence"/>
</dbReference>
<dbReference type="InterPro" id="IPR010127">
    <property type="entry name" value="Phasin_subfam-1"/>
</dbReference>
<dbReference type="EMBL" id="JBHSML010000003">
    <property type="protein sequence ID" value="MFC5516502.1"/>
    <property type="molecule type" value="Genomic_DNA"/>
</dbReference>
<accession>A0ABW0PXK7</accession>
<comment type="caution">
    <text evidence="2">The sequence shown here is derived from an EMBL/GenBank/DDBJ whole genome shotgun (WGS) entry which is preliminary data.</text>
</comment>
<keyword evidence="3" id="KW-1185">Reference proteome</keyword>
<name>A0ABW0PXK7_9HYPH</name>
<dbReference type="InterPro" id="IPR018968">
    <property type="entry name" value="Phasin"/>
</dbReference>
<reference evidence="3" key="1">
    <citation type="journal article" date="2019" name="Int. J. Syst. Evol. Microbiol.">
        <title>The Global Catalogue of Microorganisms (GCM) 10K type strain sequencing project: providing services to taxonomists for standard genome sequencing and annotation.</title>
        <authorList>
            <consortium name="The Broad Institute Genomics Platform"/>
            <consortium name="The Broad Institute Genome Sequencing Center for Infectious Disease"/>
            <person name="Wu L."/>
            <person name="Ma J."/>
        </authorList>
    </citation>
    <scope>NUCLEOTIDE SEQUENCE [LARGE SCALE GENOMIC DNA]</scope>
    <source>
        <strain evidence="3">KACC 12633</strain>
    </source>
</reference>
<dbReference type="NCBIfam" id="TIGR01841">
    <property type="entry name" value="phasin"/>
    <property type="match status" value="1"/>
</dbReference>
<dbReference type="InterPro" id="IPR010234">
    <property type="entry name" value="Phasin_subfam-2"/>
</dbReference>
<evidence type="ECO:0000313" key="2">
    <source>
        <dbReference type="EMBL" id="MFC5516502.1"/>
    </source>
</evidence>